<sequence>MSTLDANLEPKTTLYDSKVCRLCGEKNDNGRPLFRDCDANDECEVSKLINQYLPVKVHNDGVLPRWICPGCHIQLESTAQFFEMIQKGQRTIESMRAKEEQSVAATRAMSVRTDDVSQLCDIMDPEKWNELFEKPGMTDKEGLLGPLELFELEDLFKPLETAPKPPVPTLPEEPPAPEQVESVTVVPEPQPPTTGETGGERDRTEAKDWIVKSEVTGESSTGRGQVIGFVHHNHSKTDIGNLVLVEDATGKKKISAKFVCDICSESFAREPRYLKHRKTHTILFECSVCLLKFGSNGKLLVHQQQTLHIGKGMVEGLQLPDEAGGGKRRGETAAKEAATSEHQSEVPAQGGDNVYACDSCDNTFAGLNSVLQHEESVHAHENHSFVCIECGKAFREKNLLHRHRQTHVQDRLHRCTVCEAAFKTRSTLTKHARSHEGTKRYRCTICDQQFAYKSGYDKHLDWHNGVKPFECEHCSKRFSQRGNLKEHQRVHSGDKPYQCGVCEARFGTSSQHRAHVKRHENVRPYECDMCEKTFVVRENYNTHLRRHRNEKPFACDDCPRSFVERWALKKHVRTHTQEKPYSCKHCGKSFADPSNLSRHVVSVHEKKVKEGGEEVKSGSSAAAVPAEHGADGGLLLYDMALRDGGPSGIDALTEDGMISLDDAVIYMEDH</sequence>
<dbReference type="GO" id="GO:0003700">
    <property type="term" value="F:DNA-binding transcription factor activity"/>
    <property type="evidence" value="ECO:0000318"/>
    <property type="project" value="GO_Central"/>
</dbReference>
<dbReference type="SUPFAM" id="SSF57716">
    <property type="entry name" value="Glucocorticoid receptor-like (DNA-binding domain)"/>
    <property type="match status" value="1"/>
</dbReference>
<feature type="binding site" evidence="12">
    <location>
        <position position="23"/>
    </location>
    <ligand>
        <name>Zn(2+)</name>
        <dbReference type="ChEBI" id="CHEBI:29105"/>
    </ligand>
</feature>
<organism evidence="16">
    <name type="scientific">Anopheles gambiae</name>
    <name type="common">African malaria mosquito</name>
    <dbReference type="NCBI Taxonomy" id="7165"/>
    <lineage>
        <taxon>Eukaryota</taxon>
        <taxon>Metazoa</taxon>
        <taxon>Ecdysozoa</taxon>
        <taxon>Arthropoda</taxon>
        <taxon>Hexapoda</taxon>
        <taxon>Insecta</taxon>
        <taxon>Pterygota</taxon>
        <taxon>Neoptera</taxon>
        <taxon>Endopterygota</taxon>
        <taxon>Diptera</taxon>
        <taxon>Nematocera</taxon>
        <taxon>Culicoidea</taxon>
        <taxon>Culicidae</taxon>
        <taxon>Anophelinae</taxon>
        <taxon>Anopheles</taxon>
    </lineage>
</organism>
<reference evidence="17 18" key="1">
    <citation type="journal article" date="2002" name="Science">
        <title>The genome sequence of the malaria mosquito Anopheles gambiae.</title>
        <authorList>
            <person name="Holt R.A."/>
            <person name="Subramanian G.M."/>
            <person name="Halpern A."/>
            <person name="Sutton G.G."/>
            <person name="Charlab R."/>
            <person name="Nusskern D.R."/>
            <person name="Wincker P."/>
            <person name="Clark A.G."/>
            <person name="Ribeiro J.M."/>
            <person name="Wides R."/>
            <person name="Salzberg S.L."/>
            <person name="Loftus B."/>
            <person name="Yandell M."/>
            <person name="Majoros W.H."/>
            <person name="Rusch D.B."/>
            <person name="Lai Z."/>
            <person name="Kraft C.L."/>
            <person name="Abril J.F."/>
            <person name="Anthouard V."/>
            <person name="Arensburger P."/>
            <person name="Atkinson P.W."/>
            <person name="Baden H."/>
            <person name="de Berardinis V."/>
            <person name="Baldwin D."/>
            <person name="Benes V."/>
            <person name="Biedler J."/>
            <person name="Blass C."/>
            <person name="Bolanos R."/>
            <person name="Boscus D."/>
            <person name="Barnstead M."/>
            <person name="Cai S."/>
            <person name="Center A."/>
            <person name="Chaturverdi K."/>
            <person name="Christophides G.K."/>
            <person name="Chrystal M.A."/>
            <person name="Clamp M."/>
            <person name="Cravchik A."/>
            <person name="Curwen V."/>
            <person name="Dana A."/>
            <person name="Delcher A."/>
            <person name="Dew I."/>
            <person name="Evans C.A."/>
            <person name="Flanigan M."/>
            <person name="Grundschober-Freimoser A."/>
            <person name="Friedli L."/>
            <person name="Gu Z."/>
            <person name="Guan P."/>
            <person name="Guigo R."/>
            <person name="Hillenmeyer M.E."/>
            <person name="Hladun S.L."/>
            <person name="Hogan J.R."/>
            <person name="Hong Y.S."/>
            <person name="Hoover J."/>
            <person name="Jaillon O."/>
            <person name="Ke Z."/>
            <person name="Kodira C."/>
            <person name="Kokoza E."/>
            <person name="Koutsos A."/>
            <person name="Letunic I."/>
            <person name="Levitsky A."/>
            <person name="Liang Y."/>
            <person name="Lin J.J."/>
            <person name="Lobo N.F."/>
            <person name="Lopez J.R."/>
            <person name="Malek J.A."/>
            <person name="McIntosh T.C."/>
            <person name="Meister S."/>
            <person name="Miller J."/>
            <person name="Mobarry C."/>
            <person name="Mongin E."/>
            <person name="Murphy S.D."/>
            <person name="O'Brochta D.A."/>
            <person name="Pfannkoch C."/>
            <person name="Qi R."/>
            <person name="Regier M.A."/>
            <person name="Remington K."/>
            <person name="Shao H."/>
            <person name="Sharakhova M.V."/>
            <person name="Sitter C.D."/>
            <person name="Shetty J."/>
            <person name="Smith T.J."/>
            <person name="Strong R."/>
            <person name="Sun J."/>
            <person name="Thomasova D."/>
            <person name="Ton L.Q."/>
            <person name="Topalis P."/>
            <person name="Tu Z."/>
            <person name="Unger M.F."/>
            <person name="Walenz B."/>
            <person name="Wang A."/>
            <person name="Wang J."/>
            <person name="Wang M."/>
            <person name="Wang X."/>
            <person name="Woodford K.J."/>
            <person name="Wortman J.R."/>
            <person name="Wu M."/>
            <person name="Yao A."/>
            <person name="Zdobnov E.M."/>
            <person name="Zhang H."/>
            <person name="Zhao Q."/>
            <person name="Zhao S."/>
            <person name="Zhu S.C."/>
            <person name="Zhimulev I."/>
            <person name="Coluzzi M."/>
            <person name="della Torre A."/>
            <person name="Roth C.W."/>
            <person name="Louis C."/>
            <person name="Kalush F."/>
            <person name="Mural R.J."/>
            <person name="Myers E.W."/>
            <person name="Adams M.D."/>
            <person name="Smith H.O."/>
            <person name="Broder S."/>
            <person name="Gardner M.J."/>
            <person name="Fraser C.M."/>
            <person name="Birney E."/>
            <person name="Bork P."/>
            <person name="Brey P.T."/>
            <person name="Venter J.C."/>
            <person name="Weissenbach J."/>
            <person name="Kafatos F.C."/>
            <person name="Collins F.H."/>
            <person name="Hoffman S.L."/>
        </authorList>
    </citation>
    <scope>NUCLEOTIDE SEQUENCE [LARGE SCALE GENOMIC DNA]</scope>
    <source>
        <strain evidence="17 18">PEST</strain>
    </source>
</reference>
<dbReference type="EnsemblMetazoa" id="AGAP028524-RA">
    <property type="protein sequence ID" value="AGAP028524-PA"/>
    <property type="gene ID" value="AGAP028524"/>
</dbReference>
<feature type="domain" description="ZAD" evidence="15">
    <location>
        <begin position="18"/>
        <end position="95"/>
    </location>
</feature>
<evidence type="ECO:0000256" key="8">
    <source>
        <dbReference type="ARBA" id="ARBA00023125"/>
    </source>
</evidence>
<dbReference type="SMART" id="SM00355">
    <property type="entry name" value="ZnF_C2H2"/>
    <property type="match status" value="11"/>
</dbReference>
<keyword evidence="9" id="KW-0804">Transcription</keyword>
<evidence type="ECO:0000313" key="18">
    <source>
        <dbReference type="Proteomes" id="UP000007062"/>
    </source>
</evidence>
<evidence type="ECO:0000313" key="17">
    <source>
        <dbReference type="EnsemblMetazoa" id="AGAP028524-PA"/>
    </source>
</evidence>
<feature type="region of interest" description="Disordered" evidence="13">
    <location>
        <begin position="318"/>
        <end position="350"/>
    </location>
</feature>
<protein>
    <submittedName>
        <fullName evidence="16 17">Uncharacterized protein</fullName>
    </submittedName>
</protein>
<feature type="domain" description="C2H2-type" evidence="14">
    <location>
        <begin position="284"/>
        <end position="313"/>
    </location>
</feature>
<keyword evidence="3 12" id="KW-0479">Metal-binding</keyword>
<feature type="binding site" evidence="12">
    <location>
        <position position="68"/>
    </location>
    <ligand>
        <name>Zn(2+)</name>
        <dbReference type="ChEBI" id="CHEBI:29105"/>
    </ligand>
</feature>
<dbReference type="PROSITE" id="PS00028">
    <property type="entry name" value="ZINC_FINGER_C2H2_1"/>
    <property type="match status" value="11"/>
</dbReference>
<dbReference type="PROSITE" id="PS50157">
    <property type="entry name" value="ZINC_FINGER_C2H2_2"/>
    <property type="match status" value="11"/>
</dbReference>
<dbReference type="GO" id="GO:0006357">
    <property type="term" value="P:regulation of transcription by RNA polymerase II"/>
    <property type="evidence" value="ECO:0000318"/>
    <property type="project" value="GO_Central"/>
</dbReference>
<comment type="subcellular location">
    <subcellularLocation>
        <location evidence="1">Nucleus</location>
    </subcellularLocation>
</comment>
<evidence type="ECO:0000259" key="15">
    <source>
        <dbReference type="PROSITE" id="PS51915"/>
    </source>
</evidence>
<dbReference type="InterPro" id="IPR012934">
    <property type="entry name" value="Znf_AD"/>
</dbReference>
<feature type="domain" description="C2H2-type" evidence="14">
    <location>
        <begin position="258"/>
        <end position="281"/>
    </location>
</feature>
<reference evidence="17" key="2">
    <citation type="journal article" date="2004" name="Trends Parasitol.">
        <title>The Anopheles gambiae genome: an update.</title>
        <authorList>
            <person name="Mongin E."/>
            <person name="Louis C."/>
            <person name="Holt R.A."/>
            <person name="Birney E."/>
            <person name="Collins F.H."/>
        </authorList>
    </citation>
    <scope>NUCLEOTIDE SEQUENCE [LARGE SCALE GENOMIC DNA]</scope>
    <source>
        <strain evidence="17">PEST</strain>
    </source>
</reference>
<dbReference type="Gene3D" id="3.30.160.60">
    <property type="entry name" value="Classic Zinc Finger"/>
    <property type="match status" value="9"/>
</dbReference>
<dbReference type="VEuPathDB" id="VectorBase:AGAMI1_009878"/>
<dbReference type="InterPro" id="IPR036236">
    <property type="entry name" value="Znf_C2H2_sf"/>
</dbReference>
<name>A0A0E3W296_ANOGA</name>
<keyword evidence="6 12" id="KW-0862">Zinc</keyword>
<dbReference type="Gene3D" id="3.40.1800.20">
    <property type="match status" value="1"/>
</dbReference>
<dbReference type="SUPFAM" id="SSF57667">
    <property type="entry name" value="beta-beta-alpha zinc fingers"/>
    <property type="match status" value="6"/>
</dbReference>
<evidence type="ECO:0000256" key="13">
    <source>
        <dbReference type="SAM" id="MobiDB-lite"/>
    </source>
</evidence>
<feature type="domain" description="C2H2-type" evidence="14">
    <location>
        <begin position="441"/>
        <end position="468"/>
    </location>
</feature>
<evidence type="ECO:0000259" key="14">
    <source>
        <dbReference type="PROSITE" id="PS50157"/>
    </source>
</evidence>
<evidence type="ECO:0000313" key="16">
    <source>
        <dbReference type="EMBL" id="CFW94430.1"/>
    </source>
</evidence>
<keyword evidence="4" id="KW-0677">Repeat</keyword>
<evidence type="ECO:0000256" key="6">
    <source>
        <dbReference type="ARBA" id="ARBA00022833"/>
    </source>
</evidence>
<feature type="compositionally biased region" description="Pro residues" evidence="13">
    <location>
        <begin position="163"/>
        <end position="177"/>
    </location>
</feature>
<feature type="compositionally biased region" description="Basic and acidic residues" evidence="13">
    <location>
        <begin position="324"/>
        <end position="344"/>
    </location>
</feature>
<keyword evidence="10" id="KW-0539">Nucleus</keyword>
<dbReference type="OMA" id="ICPGCNI"/>
<evidence type="ECO:0000256" key="7">
    <source>
        <dbReference type="ARBA" id="ARBA00023015"/>
    </source>
</evidence>
<dbReference type="VEuPathDB" id="VectorBase:AGAP028524"/>
<dbReference type="FunFam" id="3.30.160.60:FF:001370">
    <property type="entry name" value="Zinc finger protein"/>
    <property type="match status" value="1"/>
</dbReference>
<dbReference type="GO" id="GO:0000978">
    <property type="term" value="F:RNA polymerase II cis-regulatory region sequence-specific DNA binding"/>
    <property type="evidence" value="ECO:0000318"/>
    <property type="project" value="GO_Central"/>
</dbReference>
<feature type="domain" description="C2H2-type" evidence="14">
    <location>
        <begin position="385"/>
        <end position="412"/>
    </location>
</feature>
<proteinExistence type="inferred from homology"/>
<keyword evidence="8" id="KW-0238">DNA-binding</keyword>
<feature type="domain" description="C2H2-type" evidence="14">
    <location>
        <begin position="469"/>
        <end position="496"/>
    </location>
</feature>
<evidence type="ECO:0000256" key="3">
    <source>
        <dbReference type="ARBA" id="ARBA00022723"/>
    </source>
</evidence>
<feature type="domain" description="C2H2-type" evidence="14">
    <location>
        <begin position="497"/>
        <end position="524"/>
    </location>
</feature>
<dbReference type="EMBL" id="HACL01000136">
    <property type="protein sequence ID" value="CFW94430.1"/>
    <property type="molecule type" value="Transcribed_RNA"/>
</dbReference>
<evidence type="ECO:0000256" key="1">
    <source>
        <dbReference type="ARBA" id="ARBA00004123"/>
    </source>
</evidence>
<dbReference type="GO" id="GO:0005634">
    <property type="term" value="C:nucleus"/>
    <property type="evidence" value="ECO:0007669"/>
    <property type="project" value="UniProtKB-SubCell"/>
</dbReference>
<dbReference type="FunFam" id="3.30.160.60:FF:001498">
    <property type="entry name" value="Zinc finger protein 404"/>
    <property type="match status" value="1"/>
</dbReference>
<dbReference type="InterPro" id="IPR013087">
    <property type="entry name" value="Znf_C2H2_type"/>
</dbReference>
<accession>A0A0E3W296</accession>
<dbReference type="Pfam" id="PF07776">
    <property type="entry name" value="zf-AD"/>
    <property type="match status" value="1"/>
</dbReference>
<feature type="binding site" evidence="12">
    <location>
        <position position="20"/>
    </location>
    <ligand>
        <name>Zn(2+)</name>
        <dbReference type="ChEBI" id="CHEBI:29105"/>
    </ligand>
</feature>
<keyword evidence="5 11" id="KW-0863">Zinc-finger</keyword>
<feature type="binding site" evidence="12">
    <location>
        <position position="71"/>
    </location>
    <ligand>
        <name>Zn(2+)</name>
        <dbReference type="ChEBI" id="CHEBI:29105"/>
    </ligand>
</feature>
<dbReference type="FunFam" id="3.30.160.60:FF:000634">
    <property type="entry name" value="Zinc finger X-chromosomal protein"/>
    <property type="match status" value="1"/>
</dbReference>
<dbReference type="Pfam" id="PF00096">
    <property type="entry name" value="zf-C2H2"/>
    <property type="match status" value="6"/>
</dbReference>
<dbReference type="GO" id="GO:0008270">
    <property type="term" value="F:zinc ion binding"/>
    <property type="evidence" value="ECO:0007669"/>
    <property type="project" value="UniProtKB-UniRule"/>
</dbReference>
<dbReference type="PROSITE" id="PS51915">
    <property type="entry name" value="ZAD"/>
    <property type="match status" value="1"/>
</dbReference>
<dbReference type="InterPro" id="IPR050826">
    <property type="entry name" value="Krueppel_C2H2_ZnFinger"/>
</dbReference>
<keyword evidence="18" id="KW-1185">Reference proteome</keyword>
<evidence type="ECO:0000256" key="4">
    <source>
        <dbReference type="ARBA" id="ARBA00022737"/>
    </source>
</evidence>
<dbReference type="SMART" id="SM00868">
    <property type="entry name" value="zf-AD"/>
    <property type="match status" value="1"/>
</dbReference>
<dbReference type="AlphaFoldDB" id="A0A0E3W296"/>
<keyword evidence="7" id="KW-0805">Transcription regulation</keyword>
<reference evidence="17" key="4">
    <citation type="submission" date="2021-01" db="UniProtKB">
        <authorList>
            <consortium name="EnsemblMetazoa"/>
        </authorList>
    </citation>
    <scope>IDENTIFICATION</scope>
    <source>
        <strain evidence="17">PEST</strain>
    </source>
</reference>
<evidence type="ECO:0000256" key="10">
    <source>
        <dbReference type="ARBA" id="ARBA00023242"/>
    </source>
</evidence>
<evidence type="ECO:0000256" key="12">
    <source>
        <dbReference type="PROSITE-ProRule" id="PRU01263"/>
    </source>
</evidence>
<reference evidence="16" key="3">
    <citation type="submission" date="2015-03" db="EMBL/GenBank/DDBJ databases">
        <title>Long non-coding RNA discovery across the genus Anopheles reveals conserved secondary structures within and beyond the Gambiae complex.</title>
        <authorList>
            <person name="Jenkins A."/>
            <person name="Waterhouse R."/>
            <person name="Muskavitch M."/>
        </authorList>
    </citation>
    <scope>NUCLEOTIDE SEQUENCE</scope>
    <source>
        <tissue evidence="16">Whole body</tissue>
    </source>
</reference>
<comment type="similarity">
    <text evidence="2">Belongs to the krueppel C2H2-type zinc-finger protein family.</text>
</comment>
<feature type="region of interest" description="Disordered" evidence="13">
    <location>
        <begin position="160"/>
        <end position="204"/>
    </location>
</feature>
<evidence type="ECO:0000256" key="11">
    <source>
        <dbReference type="PROSITE-ProRule" id="PRU00042"/>
    </source>
</evidence>
<dbReference type="Proteomes" id="UP000007062">
    <property type="component" value="Chromosome 3L"/>
</dbReference>
<feature type="domain" description="C2H2-type" evidence="14">
    <location>
        <begin position="553"/>
        <end position="580"/>
    </location>
</feature>
<feature type="domain" description="C2H2-type" evidence="14">
    <location>
        <begin position="355"/>
        <end position="383"/>
    </location>
</feature>
<dbReference type="PANTHER" id="PTHR24377">
    <property type="entry name" value="IP01015P-RELATED"/>
    <property type="match status" value="1"/>
</dbReference>
<feature type="domain" description="C2H2-type" evidence="14">
    <location>
        <begin position="581"/>
        <end position="609"/>
    </location>
</feature>
<evidence type="ECO:0000256" key="5">
    <source>
        <dbReference type="ARBA" id="ARBA00022771"/>
    </source>
</evidence>
<feature type="domain" description="C2H2-type" evidence="14">
    <location>
        <begin position="413"/>
        <end position="440"/>
    </location>
</feature>
<evidence type="ECO:0000256" key="2">
    <source>
        <dbReference type="ARBA" id="ARBA00006991"/>
    </source>
</evidence>
<evidence type="ECO:0000256" key="9">
    <source>
        <dbReference type="ARBA" id="ARBA00023163"/>
    </source>
</evidence>
<feature type="domain" description="C2H2-type" evidence="14">
    <location>
        <begin position="525"/>
        <end position="552"/>
    </location>
</feature>
<feature type="compositionally biased region" description="Low complexity" evidence="13">
    <location>
        <begin position="178"/>
        <end position="187"/>
    </location>
</feature>
<dbReference type="EMBL" id="AAAB01008834">
    <property type="status" value="NOT_ANNOTATED_CDS"/>
    <property type="molecule type" value="Genomic_DNA"/>
</dbReference>